<comment type="caution">
    <text evidence="2">The sequence shown here is derived from an EMBL/GenBank/DDBJ whole genome shotgun (WGS) entry which is preliminary data.</text>
</comment>
<feature type="compositionally biased region" description="Low complexity" evidence="1">
    <location>
        <begin position="67"/>
        <end position="79"/>
    </location>
</feature>
<evidence type="ECO:0000313" key="2">
    <source>
        <dbReference type="EMBL" id="MDT8760112.1"/>
    </source>
</evidence>
<reference evidence="2" key="1">
    <citation type="submission" date="2022-04" db="EMBL/GenBank/DDBJ databases">
        <title>Tomato heritable bacteria conferring resistance against bacterial wilt.</title>
        <authorList>
            <person name="Yin J."/>
        </authorList>
    </citation>
    <scope>NUCLEOTIDE SEQUENCE</scope>
    <source>
        <strain evidence="2">Cra20</strain>
    </source>
</reference>
<feature type="region of interest" description="Disordered" evidence="1">
    <location>
        <begin position="58"/>
        <end position="83"/>
    </location>
</feature>
<proteinExistence type="predicted"/>
<gene>
    <name evidence="2" type="ORF">MZO42_15535</name>
</gene>
<accession>A0ABU3N8I6</accession>
<dbReference type="EMBL" id="JALMLT010000004">
    <property type="protein sequence ID" value="MDT8760112.1"/>
    <property type="molecule type" value="Genomic_DNA"/>
</dbReference>
<sequence>MPLGFFLVMMFLQQGAGTPTPAANLAGDRLAPLVAVDGRYCTADARWCVSLDGGGEEGAPAVPTVRPGDAAAPAPGPADETSDESYAVWPGLVLLKGGGFLAGVEVRTSTAYSGGGGSATELRLFRISAGGHTDAKPVLTVPVGASLMIRACFSEADMKSRRGACHDEYSFAGSIALAQGATAGLPDLSYDTEARTYPRGVSRLEDSTGKGRLKKSDLVRARDPACSFVRRFRFDSATSTYLPDRPLPDCSAYTVP</sequence>
<name>A0ABU3N8I6_9SPHN</name>
<protein>
    <submittedName>
        <fullName evidence="2">Uncharacterized protein</fullName>
    </submittedName>
</protein>
<evidence type="ECO:0000256" key="1">
    <source>
        <dbReference type="SAM" id="MobiDB-lite"/>
    </source>
</evidence>
<organism evidence="2">
    <name type="scientific">Sphingomonas psychrotolerans</name>
    <dbReference type="NCBI Taxonomy" id="1327635"/>
    <lineage>
        <taxon>Bacteria</taxon>
        <taxon>Pseudomonadati</taxon>
        <taxon>Pseudomonadota</taxon>
        <taxon>Alphaproteobacteria</taxon>
        <taxon>Sphingomonadales</taxon>
        <taxon>Sphingomonadaceae</taxon>
        <taxon>Sphingomonas</taxon>
    </lineage>
</organism>